<evidence type="ECO:0000313" key="8">
    <source>
        <dbReference type="Proteomes" id="UP000823521"/>
    </source>
</evidence>
<dbReference type="Gene3D" id="2.60.120.200">
    <property type="match status" value="2"/>
</dbReference>
<feature type="compositionally biased region" description="Pro residues" evidence="5">
    <location>
        <begin position="21"/>
        <end position="31"/>
    </location>
</feature>
<protein>
    <submittedName>
        <fullName evidence="7">DNRLRE domain-containing protein</fullName>
    </submittedName>
</protein>
<dbReference type="Pfam" id="PF22633">
    <property type="entry name" value="F5_F8_type_C_2"/>
    <property type="match status" value="1"/>
</dbReference>
<dbReference type="RefSeq" id="WP_208813584.1">
    <property type="nucleotide sequence ID" value="NZ_WVUH01000079.1"/>
</dbReference>
<keyword evidence="3" id="KW-0732">Signal</keyword>
<name>A0ABS3VQ60_MICEH</name>
<evidence type="ECO:0000256" key="4">
    <source>
        <dbReference type="ARBA" id="ARBA00023157"/>
    </source>
</evidence>
<evidence type="ECO:0000256" key="1">
    <source>
        <dbReference type="ARBA" id="ARBA00004613"/>
    </source>
</evidence>
<comment type="subcellular location">
    <subcellularLocation>
        <location evidence="1">Secreted</location>
    </subcellularLocation>
</comment>
<dbReference type="NCBIfam" id="NF033679">
    <property type="entry name" value="DNRLRE_dom"/>
    <property type="match status" value="1"/>
</dbReference>
<accession>A0ABS3VQ60</accession>
<proteinExistence type="predicted"/>
<dbReference type="SMART" id="SM00560">
    <property type="entry name" value="LamGL"/>
    <property type="match status" value="2"/>
</dbReference>
<dbReference type="Pfam" id="PF13385">
    <property type="entry name" value="Laminin_G_3"/>
    <property type="match status" value="2"/>
</dbReference>
<dbReference type="InterPro" id="IPR006558">
    <property type="entry name" value="LamG-like"/>
</dbReference>
<evidence type="ECO:0000256" key="3">
    <source>
        <dbReference type="ARBA" id="ARBA00022729"/>
    </source>
</evidence>
<organism evidence="7 8">
    <name type="scientific">Micromonospora echinofusca</name>
    <dbReference type="NCBI Taxonomy" id="47858"/>
    <lineage>
        <taxon>Bacteria</taxon>
        <taxon>Bacillati</taxon>
        <taxon>Actinomycetota</taxon>
        <taxon>Actinomycetes</taxon>
        <taxon>Micromonosporales</taxon>
        <taxon>Micromonosporaceae</taxon>
        <taxon>Micromonospora</taxon>
    </lineage>
</organism>
<dbReference type="PANTHER" id="PTHR46943:SF1">
    <property type="entry name" value="PENTRAXIN-RELATED PROTEIN PTX3"/>
    <property type="match status" value="1"/>
</dbReference>
<dbReference type="InterPro" id="IPR013320">
    <property type="entry name" value="ConA-like_dom_sf"/>
</dbReference>
<dbReference type="SUPFAM" id="SSF49785">
    <property type="entry name" value="Galactose-binding domain-like"/>
    <property type="match status" value="2"/>
</dbReference>
<reference evidence="7 8" key="1">
    <citation type="submission" date="2019-12" db="EMBL/GenBank/DDBJ databases">
        <title>Whole genome sequencing of endophytic Actinobacterium Micromonospora sp. MPMI6T.</title>
        <authorList>
            <person name="Evv R."/>
            <person name="Podile A.R."/>
        </authorList>
    </citation>
    <scope>NUCLEOTIDE SEQUENCE [LARGE SCALE GENOMIC DNA]</scope>
    <source>
        <strain evidence="7 8">MPMI6</strain>
    </source>
</reference>
<keyword evidence="4" id="KW-1015">Disulfide bond</keyword>
<dbReference type="SUPFAM" id="SSF49899">
    <property type="entry name" value="Concanavalin A-like lectins/glucanases"/>
    <property type="match status" value="2"/>
</dbReference>
<comment type="caution">
    <text evidence="7">The sequence shown here is derived from an EMBL/GenBank/DDBJ whole genome shotgun (WGS) entry which is preliminary data.</text>
</comment>
<dbReference type="PROSITE" id="PS50022">
    <property type="entry name" value="FA58C_3"/>
    <property type="match status" value="2"/>
</dbReference>
<evidence type="ECO:0000259" key="6">
    <source>
        <dbReference type="PROSITE" id="PS50022"/>
    </source>
</evidence>
<dbReference type="EMBL" id="WVUH01000079">
    <property type="protein sequence ID" value="MBO4206684.1"/>
    <property type="molecule type" value="Genomic_DNA"/>
</dbReference>
<dbReference type="Gene3D" id="2.60.120.260">
    <property type="entry name" value="Galactose-binding domain-like"/>
    <property type="match status" value="2"/>
</dbReference>
<dbReference type="InterPro" id="IPR008979">
    <property type="entry name" value="Galactose-bd-like_sf"/>
</dbReference>
<evidence type="ECO:0000256" key="5">
    <source>
        <dbReference type="SAM" id="MobiDB-lite"/>
    </source>
</evidence>
<evidence type="ECO:0000256" key="2">
    <source>
        <dbReference type="ARBA" id="ARBA00022525"/>
    </source>
</evidence>
<feature type="domain" description="F5/8 type C" evidence="6">
    <location>
        <begin position="1358"/>
        <end position="1452"/>
    </location>
</feature>
<gene>
    <name evidence="7" type="ORF">GSF22_11810</name>
</gene>
<dbReference type="Proteomes" id="UP000823521">
    <property type="component" value="Unassembled WGS sequence"/>
</dbReference>
<keyword evidence="8" id="KW-1185">Reference proteome</keyword>
<feature type="region of interest" description="Disordered" evidence="5">
    <location>
        <begin position="21"/>
        <end position="43"/>
    </location>
</feature>
<feature type="domain" description="F5/8 type C" evidence="6">
    <location>
        <begin position="1163"/>
        <end position="1310"/>
    </location>
</feature>
<keyword evidence="2" id="KW-0964">Secreted</keyword>
<sequence>MARLLSLPLLVAGIFVAPPEKPATAAPPPAPEAAASEQARRSGRSIDVPALTTESQRVVANPDGTFTAQIHSGIARFKDRTGRWTDVDLTLVERPDGTVAPKAHPRGLVLAGAGPVGEHTLASIRVDGHELAMGWRGTLPRPTLDGTRATWSGVEPGLDLVVEATRTGFEQFLVVHDRAAAARVRSVTLPWRATGLATRTGDDGRLEFVDGKGRALASVPAAEMWDARTSRMTGEPTRRGAVKVRHSRTDRSRAAFDSDLVLTPDARVLDDPAVRFPVTIDPNVVTLSPQFDTFVQNSYSSDQSGSVDLKLGYVDDSGIYTARSYLRYANLGQYANTTVLSAIQYLWNYHSWSCTAASWEAWRVGPVDTSTRWTKQPTWYAKAGSSSLTKGYNSNCGDGWVTVDVRSAIQHSFSNSLSTAQIGLKATNEKSHYGWKRFHSAQAANAPYVSLTYNRAPTAPTELNAGSKPCATGMTVSTTSGQPRLQARVSDPDGDSLTARFFLAEQGTALPASPTASVTAGSGTIATVTVPTSVSLVEGRSYVWAVEAKDANATGKRSSCTFKIDNGTLQKVPVITSVDGVFPRDGAGAGPGISGEFKLESNGVATVDRYRWRTIYRGVTSPWTQITGSNTRWFTWTVPFDDGDTDGGPVPVELLNQGGQLQIEVQMGDPNLGWFNNVETYTTQIRSAPGMIAHWTMNDDDGAGQLVDEIDRSETLPAGRYPATAVNLTKSYEHFGDFGSSWSFNGTDSKATVVLPQAAFDTLEARPFSFSAWVRLADKNADRPVIGALLDGNYDTWSLRYAKDLDRWQMQTDHGYWHMESDTAPEVGVWTHLAVVTSGKRARLYVNGIQNGPEKFLDPYSYAEDEHWIGRSAEAAFAGEIDDVRFWRRMLDPREIAAMATAEVASWDLDNSVVSTRSSPYEQYYLNAADSNGPADITSNLEDPAQAAWWTGVGHHPGDGGSVVLDAAQQRRLDVQPGALPQIVQTDQSLSVAAWVHLDTVPTGTEGQSWDVVSQDGVCRSGFQLGARIVSGQANWYFGMADRDTVSSSDPSCDTPTLTTARTPITAAQVGQTGTGEEATDVWVHLVGVFDAGNQKIRLFVDGQQVGETARAARWASSGPLAIGRSQSASAGTPAGPVNFLTGRVSAVRVHQGAFSVDAVARAYVLDGGTHARTAGRADISAATGSAACQTTEGADRAVDGIAAAGSKWCSSAASKWLQLQLAEQQTITSVVLWHAYAGGECSCWNTKDYDIQTSTDGTAWTTALQVRGNTSAVSRHTFTSPVSARYVKVVVITPTQNGATTARLYEVAVYTATKATVSQAALTTPNRSPCATNEGPEKLVDGIVAGSKFCSYYGYDLHLTLATEVPVTGIVLWHAQAGNETPEYNTVDYDIEVSTDNATWYPVRQVRNSTAAVTEHPLAYPTRARYVRVRVLRSDQIDTRYARIYEIEVMK</sequence>
<dbReference type="Pfam" id="PF24517">
    <property type="entry name" value="CBM96"/>
    <property type="match status" value="1"/>
</dbReference>
<dbReference type="PANTHER" id="PTHR46943">
    <property type="entry name" value="PENTRAXIN-RELATED PROTEIN PTX3"/>
    <property type="match status" value="1"/>
</dbReference>
<dbReference type="InterPro" id="IPR042837">
    <property type="entry name" value="PTX3"/>
</dbReference>
<evidence type="ECO:0000313" key="7">
    <source>
        <dbReference type="EMBL" id="MBO4206684.1"/>
    </source>
</evidence>
<dbReference type="Pfam" id="PF00754">
    <property type="entry name" value="F5_F8_type_C"/>
    <property type="match status" value="1"/>
</dbReference>
<dbReference type="InterPro" id="IPR000421">
    <property type="entry name" value="FA58C"/>
</dbReference>
<dbReference type="InterPro" id="IPR055372">
    <property type="entry name" value="CBM96"/>
</dbReference>